<dbReference type="EMBL" id="CYXR01000003">
    <property type="protein sequence ID" value="CUM76735.1"/>
    <property type="molecule type" value="Genomic_DNA"/>
</dbReference>
<accession>A0A173RG15</accession>
<dbReference type="Gene3D" id="3.40.50.300">
    <property type="entry name" value="P-loop containing nucleotide triphosphate hydrolases"/>
    <property type="match status" value="1"/>
</dbReference>
<evidence type="ECO:0000313" key="3">
    <source>
        <dbReference type="Proteomes" id="UP000095727"/>
    </source>
</evidence>
<dbReference type="RefSeq" id="WP_055060349.1">
    <property type="nucleotide sequence ID" value="NZ_CYXR01000003.1"/>
</dbReference>
<dbReference type="SUPFAM" id="SSF52540">
    <property type="entry name" value="P-loop containing nucleoside triphosphate hydrolases"/>
    <property type="match status" value="1"/>
</dbReference>
<dbReference type="AlphaFoldDB" id="A0A173RG15"/>
<evidence type="ECO:0000313" key="2">
    <source>
        <dbReference type="EMBL" id="CUM76735.1"/>
    </source>
</evidence>
<dbReference type="InterPro" id="IPR038724">
    <property type="entry name" value="RepA"/>
</dbReference>
<dbReference type="Proteomes" id="UP000095727">
    <property type="component" value="Unassembled WGS sequence"/>
</dbReference>
<feature type="region of interest" description="Disordered" evidence="1">
    <location>
        <begin position="1"/>
        <end position="28"/>
    </location>
</feature>
<evidence type="ECO:0000256" key="1">
    <source>
        <dbReference type="SAM" id="MobiDB-lite"/>
    </source>
</evidence>
<protein>
    <submittedName>
        <fullName evidence="2">DNA repair protein RadA</fullName>
    </submittedName>
</protein>
<sequence length="380" mass="43331">MENKKEKTAFNPSVGADERQPIQKNAENSISEYEENIKSFEEMQREMQLSLDPSYLKAVSMNELFDTQYQSKPPLIDGLLYPGTYIFAGSPKLGKSFLMAQLAYHISTGTPLWNYTTRKGTVLYLALEDDYRRLQERLYRMFGTESADNLFFSVSASQLGKGLDEQLARFVAEHTDTKLIIIDTLQKVREVGGDNYSYANDYQIMARLKSFADAHGLCILLVHHTRKQTADDKFDMISGTSGLLGAADGAFLLQKEKRTGNAATLEVSGRDQQDQKLYLIRNTETLLWELQRAETELWKEPPEPLLDEIAELVMKDISSWEGSATELVSLIKVEIQPHVITRKLNVLSGRLYAEHGIYYKSNRTHDGRKIRFWKDDTETA</sequence>
<reference evidence="2 3" key="1">
    <citation type="submission" date="2015-09" db="EMBL/GenBank/DDBJ databases">
        <authorList>
            <consortium name="Pathogen Informatics"/>
        </authorList>
    </citation>
    <scope>NUCLEOTIDE SEQUENCE [LARGE SCALE GENOMIC DNA]</scope>
    <source>
        <strain evidence="2 3">2789STDY5834962</strain>
    </source>
</reference>
<dbReference type="Pfam" id="PF13481">
    <property type="entry name" value="AAA_25"/>
    <property type="match status" value="1"/>
</dbReference>
<name>A0A173RG15_9FIRM</name>
<organism evidence="2 3">
    <name type="scientific">Coprococcus comes</name>
    <dbReference type="NCBI Taxonomy" id="410072"/>
    <lineage>
        <taxon>Bacteria</taxon>
        <taxon>Bacillati</taxon>
        <taxon>Bacillota</taxon>
        <taxon>Clostridia</taxon>
        <taxon>Lachnospirales</taxon>
        <taxon>Lachnospiraceae</taxon>
        <taxon>Coprococcus</taxon>
    </lineage>
</organism>
<proteinExistence type="predicted"/>
<dbReference type="InterPro" id="IPR027417">
    <property type="entry name" value="P-loop_NTPase"/>
</dbReference>
<gene>
    <name evidence="2" type="ORF">ERS852574_00586</name>
</gene>
<dbReference type="CDD" id="cd01125">
    <property type="entry name" value="RepA_RSF1010_like"/>
    <property type="match status" value="1"/>
</dbReference>